<dbReference type="GO" id="GO:0006508">
    <property type="term" value="P:proteolysis"/>
    <property type="evidence" value="ECO:0007669"/>
    <property type="project" value="InterPro"/>
</dbReference>
<feature type="domain" description="Xylanase inhibitor N-terminal" evidence="4">
    <location>
        <begin position="47"/>
        <end position="219"/>
    </location>
</feature>
<dbReference type="Pfam" id="PF14543">
    <property type="entry name" value="TAXi_N"/>
    <property type="match status" value="1"/>
</dbReference>
<proteinExistence type="inferred from homology"/>
<evidence type="ECO:0000256" key="2">
    <source>
        <dbReference type="ARBA" id="ARBA00022729"/>
    </source>
</evidence>
<dbReference type="GO" id="GO:0004190">
    <property type="term" value="F:aspartic-type endopeptidase activity"/>
    <property type="evidence" value="ECO:0007669"/>
    <property type="project" value="InterPro"/>
</dbReference>
<dbReference type="FunFam" id="2.40.70.10:FF:000045">
    <property type="entry name" value="Basic 7S globulin"/>
    <property type="match status" value="1"/>
</dbReference>
<dbReference type="PANTHER" id="PTHR47965">
    <property type="entry name" value="ASPARTYL PROTEASE-RELATED"/>
    <property type="match status" value="1"/>
</dbReference>
<keyword evidence="2 3" id="KW-0732">Signal</keyword>
<dbReference type="InterPro" id="IPR001461">
    <property type="entry name" value="Aspartic_peptidase_A1"/>
</dbReference>
<dbReference type="SUPFAM" id="SSF50630">
    <property type="entry name" value="Acid proteases"/>
    <property type="match status" value="1"/>
</dbReference>
<organism evidence="5 6">
    <name type="scientific">Malus baccata</name>
    <name type="common">Siberian crab apple</name>
    <name type="synonym">Pyrus baccata</name>
    <dbReference type="NCBI Taxonomy" id="106549"/>
    <lineage>
        <taxon>Eukaryota</taxon>
        <taxon>Viridiplantae</taxon>
        <taxon>Streptophyta</taxon>
        <taxon>Embryophyta</taxon>
        <taxon>Tracheophyta</taxon>
        <taxon>Spermatophyta</taxon>
        <taxon>Magnoliopsida</taxon>
        <taxon>eudicotyledons</taxon>
        <taxon>Gunneridae</taxon>
        <taxon>Pentapetalae</taxon>
        <taxon>rosids</taxon>
        <taxon>fabids</taxon>
        <taxon>Rosales</taxon>
        <taxon>Rosaceae</taxon>
        <taxon>Amygdaloideae</taxon>
        <taxon>Maleae</taxon>
        <taxon>Malus</taxon>
    </lineage>
</organism>
<dbReference type="InterPro" id="IPR032861">
    <property type="entry name" value="TAXi_N"/>
</dbReference>
<feature type="signal peptide" evidence="3">
    <location>
        <begin position="1"/>
        <end position="20"/>
    </location>
</feature>
<reference evidence="5 6" key="1">
    <citation type="journal article" date="2019" name="G3 (Bethesda)">
        <title>Sequencing of a Wild Apple (Malus baccata) Genome Unravels the Differences Between Cultivated and Wild Apple Species Regarding Disease Resistance and Cold Tolerance.</title>
        <authorList>
            <person name="Chen X."/>
        </authorList>
    </citation>
    <scope>NUCLEOTIDE SEQUENCE [LARGE SCALE GENOMIC DNA]</scope>
    <source>
        <strain evidence="6">cv. Shandingzi</strain>
        <tissue evidence="5">Leaves</tissue>
    </source>
</reference>
<accession>A0A540LV76</accession>
<dbReference type="PANTHER" id="PTHR47965:SF103">
    <property type="entry name" value="EUKARYOTIC ASPARTYL PROTEASE FAMILY PROTEIN"/>
    <property type="match status" value="1"/>
</dbReference>
<protein>
    <recommendedName>
        <fullName evidence="4">Xylanase inhibitor N-terminal domain-containing protein</fullName>
    </recommendedName>
</protein>
<dbReference type="Proteomes" id="UP000315295">
    <property type="component" value="Unassembled WGS sequence"/>
</dbReference>
<evidence type="ECO:0000256" key="1">
    <source>
        <dbReference type="ARBA" id="ARBA00007447"/>
    </source>
</evidence>
<evidence type="ECO:0000259" key="4">
    <source>
        <dbReference type="Pfam" id="PF14543"/>
    </source>
</evidence>
<keyword evidence="6" id="KW-1185">Reference proteome</keyword>
<dbReference type="EMBL" id="VIEB01000456">
    <property type="protein sequence ID" value="TQD90316.1"/>
    <property type="molecule type" value="Genomic_DNA"/>
</dbReference>
<evidence type="ECO:0000256" key="3">
    <source>
        <dbReference type="SAM" id="SignalP"/>
    </source>
</evidence>
<name>A0A540LV76_MALBA</name>
<evidence type="ECO:0000313" key="6">
    <source>
        <dbReference type="Proteomes" id="UP000315295"/>
    </source>
</evidence>
<gene>
    <name evidence="5" type="ORF">C1H46_024144</name>
</gene>
<evidence type="ECO:0000313" key="5">
    <source>
        <dbReference type="EMBL" id="TQD90316.1"/>
    </source>
</evidence>
<comment type="caution">
    <text evidence="5">The sequence shown here is derived from an EMBL/GenBank/DDBJ whole genome shotgun (WGS) entry which is preliminary data.</text>
</comment>
<comment type="similarity">
    <text evidence="1">Belongs to the peptidase A1 family.</text>
</comment>
<dbReference type="STRING" id="106549.A0A540LV76"/>
<dbReference type="AlphaFoldDB" id="A0A540LV76"/>
<feature type="chain" id="PRO_5021888538" description="Xylanase inhibitor N-terminal domain-containing protein" evidence="3">
    <location>
        <begin position="21"/>
        <end position="264"/>
    </location>
</feature>
<sequence length="264" mass="28650">MAASSYLYFLILFWSPVTFATPSLAKTSFKLKALVLLVSKDPATLIYLTSIKQRTPPASVRLILDLGGDFVWVDCEKDYVSATYKPCRCNSCKLVDSRNCFDCLIFQILGCYNNTCALRPSDTVLGKGGSDGQLGQGHLSLHSTDGTYPGKLVSVPNFLFICSQTYLLEKLPTGVEGFAGLGRDKIGIPSQFASAFGFSKKFALCLPSSTRSNGAVFFGVGPYVLHPGISMCQSHLPTPHCFSTFSPQPPLTWKASLRLNISST</sequence>
<dbReference type="InterPro" id="IPR021109">
    <property type="entry name" value="Peptidase_aspartic_dom_sf"/>
</dbReference>
<dbReference type="Gene3D" id="2.40.70.10">
    <property type="entry name" value="Acid Proteases"/>
    <property type="match status" value="1"/>
</dbReference>